<evidence type="ECO:0000313" key="3">
    <source>
        <dbReference type="Proteomes" id="UP000556761"/>
    </source>
</evidence>
<dbReference type="AlphaFoldDB" id="A0A7L3IWJ2"/>
<feature type="region of interest" description="Disordered" evidence="1">
    <location>
        <begin position="323"/>
        <end position="405"/>
    </location>
</feature>
<feature type="region of interest" description="Disordered" evidence="1">
    <location>
        <begin position="429"/>
        <end position="488"/>
    </location>
</feature>
<gene>
    <name evidence="2" type="primary">Espl1_0</name>
    <name evidence="2" type="ORF">THACHL_R13364</name>
</gene>
<proteinExistence type="predicted"/>
<feature type="compositionally biased region" description="Basic and acidic residues" evidence="1">
    <location>
        <begin position="446"/>
        <end position="466"/>
    </location>
</feature>
<name>A0A7L3IWJ2_THACH</name>
<dbReference type="OrthoDB" id="10255632at2759"/>
<evidence type="ECO:0000313" key="2">
    <source>
        <dbReference type="EMBL" id="NXU21768.1"/>
    </source>
</evidence>
<reference evidence="2 3" key="1">
    <citation type="submission" date="2019-09" db="EMBL/GenBank/DDBJ databases">
        <title>Bird 10,000 Genomes (B10K) Project - Family phase.</title>
        <authorList>
            <person name="Zhang G."/>
        </authorList>
    </citation>
    <scope>NUCLEOTIDE SEQUENCE [LARGE SCALE GENOMIC DNA]</scope>
    <source>
        <strain evidence="2">B10K-DU-029-24</strain>
        <tissue evidence="2">Muscle</tissue>
    </source>
</reference>
<feature type="non-terminal residue" evidence="2">
    <location>
        <position position="488"/>
    </location>
</feature>
<feature type="region of interest" description="Disordered" evidence="1">
    <location>
        <begin position="203"/>
        <end position="236"/>
    </location>
</feature>
<organism evidence="2 3">
    <name type="scientific">Thalassarche chlororhynchos</name>
    <name type="common">Atlantic yellow-nosed albatross</name>
    <name type="synonym">Diomedea chlororhynchos</name>
    <dbReference type="NCBI Taxonomy" id="54017"/>
    <lineage>
        <taxon>Eukaryota</taxon>
        <taxon>Metazoa</taxon>
        <taxon>Chordata</taxon>
        <taxon>Craniata</taxon>
        <taxon>Vertebrata</taxon>
        <taxon>Euteleostomi</taxon>
        <taxon>Archelosauria</taxon>
        <taxon>Archosauria</taxon>
        <taxon>Dinosauria</taxon>
        <taxon>Saurischia</taxon>
        <taxon>Theropoda</taxon>
        <taxon>Coelurosauria</taxon>
        <taxon>Aves</taxon>
        <taxon>Neognathae</taxon>
        <taxon>Neoaves</taxon>
        <taxon>Aequornithes</taxon>
        <taxon>Procellariiformes</taxon>
        <taxon>Diomedeidae</taxon>
        <taxon>Thalassarche</taxon>
    </lineage>
</organism>
<dbReference type="EMBL" id="VZTW01000895">
    <property type="protein sequence ID" value="NXU21768.1"/>
    <property type="molecule type" value="Genomic_DNA"/>
</dbReference>
<evidence type="ECO:0000256" key="1">
    <source>
        <dbReference type="SAM" id="MobiDB-lite"/>
    </source>
</evidence>
<dbReference type="Proteomes" id="UP000556761">
    <property type="component" value="Unassembled WGS sequence"/>
</dbReference>
<keyword evidence="3" id="KW-1185">Reference proteome</keyword>
<sequence length="488" mass="52523">ALTASPELKPERRKRLAFLAHPAACPCCLCSDLALSALCLRWLLSCAQGELAAGSVAEGLGLIHAVLPRCAAVATRFAAVLRDKLWGGSIGRDLPALELLDDLVATGYATLALQSLTSPRLAEELQEELEMGLTFLASCRPHLPSLEVSRASLLLIKAMVAVCRLASKHGNSVDGVFAGSWTCQLPTLTPAEPEVAAVPRTLKMDKAQPQRRKNKTASAPAVPKPRVKKNQRAKPLAAPNTDDVFALGDSDSEVPPIIIRPVTVPCTPHQKACPPAKARAAPGPRTPFTIFSESSPPAGKSRLLRAPKVLGRVKSRLKVTFSDDSDMEDPEAGLTPAAARKTSCTRKALPPKSTGSQTSSLGFRGQSRGAQPRRGRPGACRAAAVEEKRERVTRRAPSKRAEEERELLRAIEEEEKVEEELEISFEVLQVSEEEEAAPGRRRLPRRRQEGADGEHEVLQPEAHEDVPAAQWPGSEDPLPLEGTLSSAL</sequence>
<feature type="non-terminal residue" evidence="2">
    <location>
        <position position="1"/>
    </location>
</feature>
<accession>A0A7L3IWJ2</accession>
<protein>
    <submittedName>
        <fullName evidence="2">ESPL1 protein</fullName>
    </submittedName>
</protein>
<comment type="caution">
    <text evidence="2">The sequence shown here is derived from an EMBL/GenBank/DDBJ whole genome shotgun (WGS) entry which is preliminary data.</text>
</comment>